<feature type="compositionally biased region" description="Basic and acidic residues" evidence="1">
    <location>
        <begin position="158"/>
        <end position="172"/>
    </location>
</feature>
<dbReference type="Proteomes" id="UP000826271">
    <property type="component" value="Unassembled WGS sequence"/>
</dbReference>
<dbReference type="PANTHER" id="PTHR19980:SF0">
    <property type="entry name" value="CLEAVAGE STIMULATION FACTOR SUBUNIT 3"/>
    <property type="match status" value="1"/>
</dbReference>
<proteinExistence type="predicted"/>
<feature type="compositionally biased region" description="Polar residues" evidence="1">
    <location>
        <begin position="144"/>
        <end position="156"/>
    </location>
</feature>
<dbReference type="EMBL" id="WHWC01000019">
    <property type="protein sequence ID" value="KAG8364291.1"/>
    <property type="molecule type" value="Genomic_DNA"/>
</dbReference>
<dbReference type="AlphaFoldDB" id="A0AAV6W8W5"/>
<sequence>MRSEAGKRKGRGGRVGSKVSVDAKAGAIELCIPANGRLEETREKVCIMTRIIRKSFVGSPAPGLSGVPSTLPNGVAANSGGTTNAVHDILKVLPPSLATFVANLPPIEGPSPDVDFVISICLQSNITPATGKLGTFQQLQVGAAPSTSDLSGSSKFKQTRERQHGKRKGSERQDDDDTSSIQSQPLPRDAFKIRQIQLQKSRASGAAATSSRTGGSVSYGSGFSGDLSASSG</sequence>
<dbReference type="GO" id="GO:0003729">
    <property type="term" value="F:mRNA binding"/>
    <property type="evidence" value="ECO:0007669"/>
    <property type="project" value="TreeGrafter"/>
</dbReference>
<protein>
    <submittedName>
        <fullName evidence="2">Uncharacterized protein</fullName>
    </submittedName>
</protein>
<feature type="region of interest" description="Disordered" evidence="1">
    <location>
        <begin position="144"/>
        <end position="232"/>
    </location>
</feature>
<evidence type="ECO:0000313" key="2">
    <source>
        <dbReference type="EMBL" id="KAG8364291.1"/>
    </source>
</evidence>
<evidence type="ECO:0000256" key="1">
    <source>
        <dbReference type="SAM" id="MobiDB-lite"/>
    </source>
</evidence>
<reference evidence="2" key="1">
    <citation type="submission" date="2019-10" db="EMBL/GenBank/DDBJ databases">
        <authorList>
            <person name="Zhang R."/>
            <person name="Pan Y."/>
            <person name="Wang J."/>
            <person name="Ma R."/>
            <person name="Yu S."/>
        </authorList>
    </citation>
    <scope>NUCLEOTIDE SEQUENCE</scope>
    <source>
        <strain evidence="2">LA-IB0</strain>
        <tissue evidence="2">Leaf</tissue>
    </source>
</reference>
<organism evidence="2 3">
    <name type="scientific">Buddleja alternifolia</name>
    <dbReference type="NCBI Taxonomy" id="168488"/>
    <lineage>
        <taxon>Eukaryota</taxon>
        <taxon>Viridiplantae</taxon>
        <taxon>Streptophyta</taxon>
        <taxon>Embryophyta</taxon>
        <taxon>Tracheophyta</taxon>
        <taxon>Spermatophyta</taxon>
        <taxon>Magnoliopsida</taxon>
        <taxon>eudicotyledons</taxon>
        <taxon>Gunneridae</taxon>
        <taxon>Pentapetalae</taxon>
        <taxon>asterids</taxon>
        <taxon>lamiids</taxon>
        <taxon>Lamiales</taxon>
        <taxon>Scrophulariaceae</taxon>
        <taxon>Buddlejeae</taxon>
        <taxon>Buddleja</taxon>
    </lineage>
</organism>
<dbReference type="InterPro" id="IPR045243">
    <property type="entry name" value="Rna14-like"/>
</dbReference>
<dbReference type="PANTHER" id="PTHR19980">
    <property type="entry name" value="RNA CLEAVAGE STIMULATION FACTOR"/>
    <property type="match status" value="1"/>
</dbReference>
<evidence type="ECO:0000313" key="3">
    <source>
        <dbReference type="Proteomes" id="UP000826271"/>
    </source>
</evidence>
<comment type="caution">
    <text evidence="2">The sequence shown here is derived from an EMBL/GenBank/DDBJ whole genome shotgun (WGS) entry which is preliminary data.</text>
</comment>
<name>A0AAV6W8W5_9LAMI</name>
<keyword evidence="3" id="KW-1185">Reference proteome</keyword>
<gene>
    <name evidence="2" type="ORF">BUALT_Bualt19G0113200</name>
</gene>
<accession>A0AAV6W8W5</accession>
<feature type="compositionally biased region" description="Low complexity" evidence="1">
    <location>
        <begin position="201"/>
        <end position="225"/>
    </location>
</feature>
<dbReference type="GO" id="GO:0005634">
    <property type="term" value="C:nucleus"/>
    <property type="evidence" value="ECO:0007669"/>
    <property type="project" value="TreeGrafter"/>
</dbReference>
<dbReference type="GO" id="GO:0031124">
    <property type="term" value="P:mRNA 3'-end processing"/>
    <property type="evidence" value="ECO:0007669"/>
    <property type="project" value="InterPro"/>
</dbReference>